<dbReference type="Gene3D" id="2.60.40.3250">
    <property type="entry name" value="Peptidase M64, N-terminal domain"/>
    <property type="match status" value="1"/>
</dbReference>
<feature type="domain" description="Peptidase M64 N-terminal" evidence="1">
    <location>
        <begin position="27"/>
        <end position="141"/>
    </location>
</feature>
<evidence type="ECO:0000313" key="2">
    <source>
        <dbReference type="EMBL" id="MBB6095517.1"/>
    </source>
</evidence>
<dbReference type="InterPro" id="IPR038171">
    <property type="entry name" value="M64_N_sf"/>
</dbReference>
<proteinExistence type="predicted"/>
<dbReference type="Proteomes" id="UP000588068">
    <property type="component" value="Unassembled WGS sequence"/>
</dbReference>
<dbReference type="InterPro" id="IPR019026">
    <property type="entry name" value="Peptidase_M64_IgA"/>
</dbReference>
<sequence length="469" mass="52940">MSRDMIGAARWLWGFAVFGATLAQAAPQTMRLDYVHSGNALDESYALDRIVIEPLPWPGNAARPIDTTNRGSNLFEVVDPKTGDVLYSRGFSTIFGEWRTTEEAQKLNRAFQESVRFPAPDKPVRVRILKRDERNAFSVVWSLDVDPSARDIERKTGSTPAPLLKVRDNGPPERKVDLLILGDGYTAAEAAKFEADARRLTDRLFATSPFRERAKDFNVWGLMVPTPQSGVSRPSTGAYRWSALGTRYDIFGSERYALTLDNRAFREIAQFAPYEFVEILFNNETYGGGGIFGLFSTAAAGSDWAEYLFIHEFGHHFAALADEYYTSPVAYQSGEERPEPWEPNVTALHDAKQLKWRDKVKAGTPLPTPWPKEEFEKYQRAYQKERSELRAANRPESEMNALFRRERAFTDELLSKAANSTAVGAFEGANYQASGYYRSQMQCIMFSRTDHFCDVCAGAIAEIIDLYAR</sequence>
<dbReference type="AlphaFoldDB" id="A0A841HQM8"/>
<dbReference type="Pfam" id="PF09471">
    <property type="entry name" value="Peptidase_M64"/>
    <property type="match status" value="1"/>
</dbReference>
<keyword evidence="3" id="KW-1185">Reference proteome</keyword>
<evidence type="ECO:0000313" key="3">
    <source>
        <dbReference type="Proteomes" id="UP000588068"/>
    </source>
</evidence>
<gene>
    <name evidence="2" type="ORF">HNQ60_004407</name>
</gene>
<accession>A0A841HQM8</accession>
<protein>
    <recommendedName>
        <fullName evidence="1">Peptidase M64 N-terminal domain-containing protein</fullName>
    </recommendedName>
</protein>
<dbReference type="Gene3D" id="3.40.390.10">
    <property type="entry name" value="Collagenase (Catalytic Domain)"/>
    <property type="match status" value="1"/>
</dbReference>
<dbReference type="Pfam" id="PF16217">
    <property type="entry name" value="M64_N"/>
    <property type="match status" value="1"/>
</dbReference>
<dbReference type="EMBL" id="JACHHZ010000005">
    <property type="protein sequence ID" value="MBB6095517.1"/>
    <property type="molecule type" value="Genomic_DNA"/>
</dbReference>
<dbReference type="InterPro" id="IPR024079">
    <property type="entry name" value="MetalloPept_cat_dom_sf"/>
</dbReference>
<evidence type="ECO:0000259" key="1">
    <source>
        <dbReference type="Pfam" id="PF16217"/>
    </source>
</evidence>
<dbReference type="InterPro" id="IPR032625">
    <property type="entry name" value="M64_N"/>
</dbReference>
<dbReference type="GO" id="GO:0008237">
    <property type="term" value="F:metallopeptidase activity"/>
    <property type="evidence" value="ECO:0007669"/>
    <property type="project" value="InterPro"/>
</dbReference>
<comment type="caution">
    <text evidence="2">The sequence shown here is derived from an EMBL/GenBank/DDBJ whole genome shotgun (WGS) entry which is preliminary data.</text>
</comment>
<organism evidence="2 3">
    <name type="scientific">Povalibacter uvarum</name>
    <dbReference type="NCBI Taxonomy" id="732238"/>
    <lineage>
        <taxon>Bacteria</taxon>
        <taxon>Pseudomonadati</taxon>
        <taxon>Pseudomonadota</taxon>
        <taxon>Gammaproteobacteria</taxon>
        <taxon>Steroidobacterales</taxon>
        <taxon>Steroidobacteraceae</taxon>
        <taxon>Povalibacter</taxon>
    </lineage>
</organism>
<name>A0A841HQM8_9GAMM</name>
<reference evidence="2 3" key="1">
    <citation type="submission" date="2020-08" db="EMBL/GenBank/DDBJ databases">
        <title>Genomic Encyclopedia of Type Strains, Phase IV (KMG-IV): sequencing the most valuable type-strain genomes for metagenomic binning, comparative biology and taxonomic classification.</title>
        <authorList>
            <person name="Goeker M."/>
        </authorList>
    </citation>
    <scope>NUCLEOTIDE SEQUENCE [LARGE SCALE GENOMIC DNA]</scope>
    <source>
        <strain evidence="2 3">DSM 26723</strain>
    </source>
</reference>